<proteinExistence type="predicted"/>
<evidence type="ECO:0000313" key="2">
    <source>
        <dbReference type="EMBL" id="KGN98408.1"/>
    </source>
</evidence>
<accession>A0A0A2G573</accession>
<feature type="transmembrane region" description="Helical" evidence="1">
    <location>
        <begin position="12"/>
        <end position="34"/>
    </location>
</feature>
<keyword evidence="1" id="KW-1133">Transmembrane helix</keyword>
<organism evidence="2 3">
    <name type="scientific">Porphyromonas gingivicanis</name>
    <dbReference type="NCBI Taxonomy" id="266762"/>
    <lineage>
        <taxon>Bacteria</taxon>
        <taxon>Pseudomonadati</taxon>
        <taxon>Bacteroidota</taxon>
        <taxon>Bacteroidia</taxon>
        <taxon>Bacteroidales</taxon>
        <taxon>Porphyromonadaceae</taxon>
        <taxon>Porphyromonas</taxon>
    </lineage>
</organism>
<dbReference type="RefSeq" id="WP_025843015.1">
    <property type="nucleotide sequence ID" value="NZ_JQZW01000006.1"/>
</dbReference>
<dbReference type="STRING" id="266762.HQ36_01990"/>
<keyword evidence="1" id="KW-0472">Membrane</keyword>
<keyword evidence="3" id="KW-1185">Reference proteome</keyword>
<reference evidence="2 3" key="1">
    <citation type="submission" date="2014-08" db="EMBL/GenBank/DDBJ databases">
        <title>Porphyromonas gingivicanis strain:COT-022_OH1391 Genome sequencing.</title>
        <authorList>
            <person name="Wallis C."/>
            <person name="Deusch O."/>
            <person name="O'Flynn C."/>
            <person name="Davis I."/>
            <person name="Jospin G."/>
            <person name="Darling A.E."/>
            <person name="Coil D.A."/>
            <person name="Alexiev A."/>
            <person name="Horsfall A."/>
            <person name="Kirkwood N."/>
            <person name="Harris S."/>
            <person name="Eisen J.A."/>
        </authorList>
    </citation>
    <scope>NUCLEOTIDE SEQUENCE [LARGE SCALE GENOMIC DNA]</scope>
    <source>
        <strain evidence="3">COT-022 OH1391</strain>
    </source>
</reference>
<sequence>MQERIFDFISATFGASFAIVLVVIGVVIWLTHYITKKVTVINSSHDKITKGIEKSEANIDEIRRDLAYIKGTIDIAKAGTTPFMQSHSPISLTDEGKKVAMELKAEGIILSNWDKIRKDLLNKDHKTAYDIQTYCIETASVSPSTFFDDCSIVLVKDFAFKEGKPLQLYLRLLGLLIRDKYFEEEGIPLSRIDETAPEK</sequence>
<protein>
    <submittedName>
        <fullName evidence="2">Uncharacterized protein</fullName>
    </submittedName>
</protein>
<gene>
    <name evidence="2" type="ORF">HQ36_01990</name>
</gene>
<dbReference type="OrthoDB" id="1100390at2"/>
<evidence type="ECO:0000313" key="3">
    <source>
        <dbReference type="Proteomes" id="UP000030134"/>
    </source>
</evidence>
<evidence type="ECO:0000256" key="1">
    <source>
        <dbReference type="SAM" id="Phobius"/>
    </source>
</evidence>
<dbReference type="eggNOG" id="ENOG5033Z09">
    <property type="taxonomic scope" value="Bacteria"/>
</dbReference>
<dbReference type="EMBL" id="JQZW01000006">
    <property type="protein sequence ID" value="KGN98408.1"/>
    <property type="molecule type" value="Genomic_DNA"/>
</dbReference>
<dbReference type="Proteomes" id="UP000030134">
    <property type="component" value="Unassembled WGS sequence"/>
</dbReference>
<comment type="caution">
    <text evidence="2">The sequence shown here is derived from an EMBL/GenBank/DDBJ whole genome shotgun (WGS) entry which is preliminary data.</text>
</comment>
<keyword evidence="1" id="KW-0812">Transmembrane</keyword>
<dbReference type="AlphaFoldDB" id="A0A0A2G573"/>
<name>A0A0A2G573_9PORP</name>